<organism evidence="3">
    <name type="scientific">freshwater metagenome</name>
    <dbReference type="NCBI Taxonomy" id="449393"/>
    <lineage>
        <taxon>unclassified sequences</taxon>
        <taxon>metagenomes</taxon>
        <taxon>ecological metagenomes</taxon>
    </lineage>
</organism>
<evidence type="ECO:0000313" key="3">
    <source>
        <dbReference type="EMBL" id="CAB4643146.1"/>
    </source>
</evidence>
<dbReference type="EMBL" id="CAEZTX010000029">
    <property type="protein sequence ID" value="CAB4580577.1"/>
    <property type="molecule type" value="Genomic_DNA"/>
</dbReference>
<proteinExistence type="predicted"/>
<name>A0A6J6K1Q0_9ZZZZ</name>
<dbReference type="GO" id="GO:0000160">
    <property type="term" value="P:phosphorelay signal transduction system"/>
    <property type="evidence" value="ECO:0007669"/>
    <property type="project" value="InterPro"/>
</dbReference>
<dbReference type="InterPro" id="IPR001789">
    <property type="entry name" value="Sig_transdc_resp-reg_receiver"/>
</dbReference>
<dbReference type="AlphaFoldDB" id="A0A6J6K1Q0"/>
<reference evidence="3" key="1">
    <citation type="submission" date="2020-05" db="EMBL/GenBank/DDBJ databases">
        <authorList>
            <person name="Chiriac C."/>
            <person name="Salcher M."/>
            <person name="Ghai R."/>
            <person name="Kavagutti S V."/>
        </authorList>
    </citation>
    <scope>NUCLEOTIDE SEQUENCE</scope>
</reference>
<dbReference type="Gene3D" id="3.40.50.2300">
    <property type="match status" value="1"/>
</dbReference>
<dbReference type="EMBL" id="CAEZVX010000105">
    <property type="protein sequence ID" value="CAB4643146.1"/>
    <property type="molecule type" value="Genomic_DNA"/>
</dbReference>
<feature type="domain" description="Response regulatory" evidence="1">
    <location>
        <begin position="10"/>
        <end position="135"/>
    </location>
</feature>
<evidence type="ECO:0000259" key="1">
    <source>
        <dbReference type="PROSITE" id="PS50110"/>
    </source>
</evidence>
<dbReference type="SUPFAM" id="SSF52172">
    <property type="entry name" value="CheY-like"/>
    <property type="match status" value="1"/>
</dbReference>
<gene>
    <name evidence="2" type="ORF">UFOPK1755_00485</name>
    <name evidence="3" type="ORF">UFOPK2155_00711</name>
</gene>
<dbReference type="InterPro" id="IPR011006">
    <property type="entry name" value="CheY-like_superfamily"/>
</dbReference>
<evidence type="ECO:0000313" key="2">
    <source>
        <dbReference type="EMBL" id="CAB4580577.1"/>
    </source>
</evidence>
<accession>A0A6J6K1Q0</accession>
<sequence length="144" mass="15670">MSQEESRRLNIVLYSDDVTVRAHVAAALGTRVAPDLAPHSITEFATGPALRLYVDGKARSGDHEIDLFILDGEAAPEGGMGVARQLKDELFNCPPVLVMTARKEDAWLATWSRAEANVLHPIDPFTLAHTVADLLRSSIARIKA</sequence>
<dbReference type="PROSITE" id="PS50110">
    <property type="entry name" value="RESPONSE_REGULATORY"/>
    <property type="match status" value="1"/>
</dbReference>
<protein>
    <submittedName>
        <fullName evidence="3">Unannotated protein</fullName>
    </submittedName>
</protein>